<dbReference type="Proteomes" id="UP000092598">
    <property type="component" value="Chromosome"/>
</dbReference>
<proteinExistence type="predicted"/>
<keyword evidence="1" id="KW-0678">Repressor</keyword>
<dbReference type="PANTHER" id="PTHR30055:SF229">
    <property type="entry name" value="HTH-TYPE TRANSCRIPTIONAL REPRESSOR RV1474C"/>
    <property type="match status" value="1"/>
</dbReference>
<protein>
    <submittedName>
        <fullName evidence="5">TetR family transcriptional regulator</fullName>
    </submittedName>
</protein>
<name>A0A1B1M5C6_STRLN</name>
<dbReference type="InterPro" id="IPR039538">
    <property type="entry name" value="BetI_C"/>
</dbReference>
<dbReference type="SUPFAM" id="SSF48498">
    <property type="entry name" value="Tetracyclin repressor-like, C-terminal domain"/>
    <property type="match status" value="1"/>
</dbReference>
<dbReference type="SUPFAM" id="SSF46689">
    <property type="entry name" value="Homeodomain-like"/>
    <property type="match status" value="1"/>
</dbReference>
<dbReference type="PATRIC" id="fig|1915.4.peg.1598"/>
<dbReference type="EMBL" id="CP016438">
    <property type="protein sequence ID" value="ANS63623.1"/>
    <property type="molecule type" value="Genomic_DNA"/>
</dbReference>
<dbReference type="Gene3D" id="1.10.357.10">
    <property type="entry name" value="Tetracycline Repressor, domain 2"/>
    <property type="match status" value="1"/>
</dbReference>
<keyword evidence="4" id="KW-0804">Transcription</keyword>
<keyword evidence="3" id="KW-0238">DNA-binding</keyword>
<dbReference type="PROSITE" id="PS50977">
    <property type="entry name" value="HTH_TETR_2"/>
    <property type="match status" value="1"/>
</dbReference>
<keyword evidence="2" id="KW-0805">Transcription regulation</keyword>
<dbReference type="STRING" id="1915.SLINC_1399"/>
<reference evidence="5 6" key="1">
    <citation type="submission" date="2016-07" db="EMBL/GenBank/DDBJ databases">
        <title>Enhancement of antibiotic productionsby engineered nitrateutilization in actinobacteria.</title>
        <authorList>
            <person name="Meng S.C."/>
        </authorList>
    </citation>
    <scope>NUCLEOTIDE SEQUENCE [LARGE SCALE GENOMIC DNA]</scope>
    <source>
        <strain evidence="5 6">NRRL 2936</strain>
    </source>
</reference>
<dbReference type="RefSeq" id="WP_067428173.1">
    <property type="nucleotide sequence ID" value="NZ_CP016438.1"/>
</dbReference>
<dbReference type="InterPro" id="IPR036271">
    <property type="entry name" value="Tet_transcr_reg_TetR-rel_C_sf"/>
</dbReference>
<dbReference type="GO" id="GO:0003700">
    <property type="term" value="F:DNA-binding transcription factor activity"/>
    <property type="evidence" value="ECO:0007669"/>
    <property type="project" value="TreeGrafter"/>
</dbReference>
<dbReference type="PRINTS" id="PR00455">
    <property type="entry name" value="HTHTETR"/>
</dbReference>
<accession>A0A1B1M5C6</accession>
<gene>
    <name evidence="5" type="ORF">SLINC_1399</name>
</gene>
<keyword evidence="6" id="KW-1185">Reference proteome</keyword>
<dbReference type="PANTHER" id="PTHR30055">
    <property type="entry name" value="HTH-TYPE TRANSCRIPTIONAL REGULATOR RUTR"/>
    <property type="match status" value="1"/>
</dbReference>
<dbReference type="Pfam" id="PF13977">
    <property type="entry name" value="TetR_C_6"/>
    <property type="match status" value="1"/>
</dbReference>
<dbReference type="OrthoDB" id="5242390at2"/>
<dbReference type="InterPro" id="IPR050109">
    <property type="entry name" value="HTH-type_TetR-like_transc_reg"/>
</dbReference>
<dbReference type="Pfam" id="PF00440">
    <property type="entry name" value="TetR_N"/>
    <property type="match status" value="1"/>
</dbReference>
<dbReference type="InterPro" id="IPR001647">
    <property type="entry name" value="HTH_TetR"/>
</dbReference>
<sequence>MARVSQAHLDARRRQILDAAALCFARNGFHATSMQDVLKEADLSAGAVYRYFSGKEELIAAIVGEVLGEVRGAFEEASRQSPPPPPDSLVAAVLGRVLALRANLVLDGVPAFPRLVVQVWSEIPRNDELAAVLREGYGGVRAAWARIVEAYQETGAMRPDIEPDHVARTMIASVLGFIAQQSLFGPAPVDVLRDGLRALMSMSSGQVDTAAEDGAVNLVETPSN</sequence>
<evidence type="ECO:0000256" key="3">
    <source>
        <dbReference type="ARBA" id="ARBA00023125"/>
    </source>
</evidence>
<evidence type="ECO:0000256" key="1">
    <source>
        <dbReference type="ARBA" id="ARBA00022491"/>
    </source>
</evidence>
<dbReference type="GO" id="GO:0000976">
    <property type="term" value="F:transcription cis-regulatory region binding"/>
    <property type="evidence" value="ECO:0007669"/>
    <property type="project" value="TreeGrafter"/>
</dbReference>
<dbReference type="InterPro" id="IPR023772">
    <property type="entry name" value="DNA-bd_HTH_TetR-type_CS"/>
</dbReference>
<dbReference type="AlphaFoldDB" id="A0A1B1M5C6"/>
<organism evidence="5 6">
    <name type="scientific">Streptomyces lincolnensis</name>
    <dbReference type="NCBI Taxonomy" id="1915"/>
    <lineage>
        <taxon>Bacteria</taxon>
        <taxon>Bacillati</taxon>
        <taxon>Actinomycetota</taxon>
        <taxon>Actinomycetes</taxon>
        <taxon>Kitasatosporales</taxon>
        <taxon>Streptomycetaceae</taxon>
        <taxon>Streptomyces</taxon>
    </lineage>
</organism>
<dbReference type="KEGG" id="sls:SLINC_1399"/>
<dbReference type="InterPro" id="IPR009057">
    <property type="entry name" value="Homeodomain-like_sf"/>
</dbReference>
<evidence type="ECO:0000313" key="6">
    <source>
        <dbReference type="Proteomes" id="UP000092598"/>
    </source>
</evidence>
<evidence type="ECO:0000256" key="4">
    <source>
        <dbReference type="ARBA" id="ARBA00023163"/>
    </source>
</evidence>
<evidence type="ECO:0000256" key="2">
    <source>
        <dbReference type="ARBA" id="ARBA00023015"/>
    </source>
</evidence>
<dbReference type="PROSITE" id="PS01081">
    <property type="entry name" value="HTH_TETR_1"/>
    <property type="match status" value="1"/>
</dbReference>
<evidence type="ECO:0000313" key="5">
    <source>
        <dbReference type="EMBL" id="ANS63623.1"/>
    </source>
</evidence>